<dbReference type="RefSeq" id="WP_091814637.1">
    <property type="nucleotide sequence ID" value="NZ_FNCQ01000002.1"/>
</dbReference>
<gene>
    <name evidence="2" type="ORF">SAMN04487901_102146</name>
</gene>
<evidence type="ECO:0000313" key="2">
    <source>
        <dbReference type="EMBL" id="SDG30924.1"/>
    </source>
</evidence>
<evidence type="ECO:0000313" key="3">
    <source>
        <dbReference type="Proteomes" id="UP000198779"/>
    </source>
</evidence>
<feature type="chain" id="PRO_5011614831" description="DUF4380 domain-containing protein" evidence="1">
    <location>
        <begin position="20"/>
        <end position="272"/>
    </location>
</feature>
<accession>A0A1G7T7D3</accession>
<keyword evidence="1" id="KW-0732">Signal</keyword>
<evidence type="ECO:0000256" key="1">
    <source>
        <dbReference type="SAM" id="SignalP"/>
    </source>
</evidence>
<dbReference type="STRING" id="645274.SAMN04487901_102146"/>
<name>A0A1G7T7D3_9BACT</name>
<organism evidence="2 3">
    <name type="scientific">Prevotella communis</name>
    <dbReference type="NCBI Taxonomy" id="2913614"/>
    <lineage>
        <taxon>Bacteria</taxon>
        <taxon>Pseudomonadati</taxon>
        <taxon>Bacteroidota</taxon>
        <taxon>Bacteroidia</taxon>
        <taxon>Bacteroidales</taxon>
        <taxon>Prevotellaceae</taxon>
        <taxon>Prevotella</taxon>
    </lineage>
</organism>
<evidence type="ECO:0008006" key="4">
    <source>
        <dbReference type="Google" id="ProtNLM"/>
    </source>
</evidence>
<sequence>MKQILLTILCVCTVFTASAQENNDKVFTLKNGDVTMTVNITKGGKILSLKYKDQEVISQSRFPESFGSTFWTSPQKEWNWPPVPEFDKQTYSVNTEEENHLFITSPVSQRLGLSVGKDFQVDKKDGAIVITYSIKNEGTEPRRVAPWEITRVSNGDGQIGFEAPIDSIWPTGLMTFEQKNGVAWYKTDEAPQNRKVNANGTGWLSYTANGLTLTKKFQDLKPGEAAPGEAEIQVYVNRGKTYIELESQGAYTLLQPSEQLHWPVRWYITQGN</sequence>
<protein>
    <recommendedName>
        <fullName evidence="4">DUF4380 domain-containing protein</fullName>
    </recommendedName>
</protein>
<reference evidence="3" key="1">
    <citation type="submission" date="2016-10" db="EMBL/GenBank/DDBJ databases">
        <authorList>
            <person name="Varghese N."/>
            <person name="Submissions S."/>
        </authorList>
    </citation>
    <scope>NUCLEOTIDE SEQUENCE [LARGE SCALE GENOMIC DNA]</scope>
    <source>
        <strain evidence="3">BP1-148</strain>
    </source>
</reference>
<proteinExistence type="predicted"/>
<feature type="signal peptide" evidence="1">
    <location>
        <begin position="1"/>
        <end position="19"/>
    </location>
</feature>
<dbReference type="Proteomes" id="UP000198779">
    <property type="component" value="Unassembled WGS sequence"/>
</dbReference>
<dbReference type="EMBL" id="FNCQ01000002">
    <property type="protein sequence ID" value="SDG30924.1"/>
    <property type="molecule type" value="Genomic_DNA"/>
</dbReference>
<keyword evidence="3" id="KW-1185">Reference proteome</keyword>
<dbReference type="AlphaFoldDB" id="A0A1G7T7D3"/>